<sequence length="463" mass="52067">MARKNESGLIEDEISRQICFAKRRNGLVKKALELLLVCGVDSLFISFSPSGRLSYFSGDKRVEDILGRFVELPEDVRRLHLTDEEYHELLGIIDELKEATEQNFRNDSSTQAIQGEIDRVKAELEKEKSELSKYDVSPESISTIEEASIVEANLEDALARVRDRMKQLSENQENSESEESDFMFGDENPSENPSYEDFLAEFIENKGHMLEQSPVSERDRDTSSKKNPFLEMSSSRPRHARVASFSSLLMTADAAQTSSPRRVLMETVPQTSVPSIILPTPCPPPEHSLFYDDFLNTLNNPDDLTTKGVQSSDQTGFESPDSFVFPTANLPSPNYQFPYSPTQTILGESSCTANLFGRSSGLPEMFDSLSARNDVFPVDVVSSEAFFKAPNPEMDPFEKLPWDHENIALSPSNDQNPSPPPLWPVVNEVYSTEYRMMGLAVDPHFRIFKESNRHGSSGNHPNE</sequence>
<dbReference type="Gene3D" id="3.40.1810.10">
    <property type="entry name" value="Transcription factor, MADS-box"/>
    <property type="match status" value="1"/>
</dbReference>
<protein>
    <recommendedName>
        <fullName evidence="7">MADS-box domain-containing protein</fullName>
    </recommendedName>
</protein>
<gene>
    <name evidence="8" type="ORF">RND81_09G245400</name>
</gene>
<keyword evidence="3" id="KW-0238">DNA-binding</keyword>
<evidence type="ECO:0000256" key="1">
    <source>
        <dbReference type="ARBA" id="ARBA00004123"/>
    </source>
</evidence>
<organism evidence="8 9">
    <name type="scientific">Saponaria officinalis</name>
    <name type="common">Common soapwort</name>
    <name type="synonym">Lychnis saponaria</name>
    <dbReference type="NCBI Taxonomy" id="3572"/>
    <lineage>
        <taxon>Eukaryota</taxon>
        <taxon>Viridiplantae</taxon>
        <taxon>Streptophyta</taxon>
        <taxon>Embryophyta</taxon>
        <taxon>Tracheophyta</taxon>
        <taxon>Spermatophyta</taxon>
        <taxon>Magnoliopsida</taxon>
        <taxon>eudicotyledons</taxon>
        <taxon>Gunneridae</taxon>
        <taxon>Pentapetalae</taxon>
        <taxon>Caryophyllales</taxon>
        <taxon>Caryophyllaceae</taxon>
        <taxon>Caryophylleae</taxon>
        <taxon>Saponaria</taxon>
    </lineage>
</organism>
<dbReference type="PROSITE" id="PS50066">
    <property type="entry name" value="MADS_BOX_2"/>
    <property type="match status" value="1"/>
</dbReference>
<evidence type="ECO:0000313" key="8">
    <source>
        <dbReference type="EMBL" id="KAK9692168.1"/>
    </source>
</evidence>
<keyword evidence="5" id="KW-0539">Nucleus</keyword>
<reference evidence="8" key="1">
    <citation type="submission" date="2024-03" db="EMBL/GenBank/DDBJ databases">
        <title>WGS assembly of Saponaria officinalis var. Norfolk2.</title>
        <authorList>
            <person name="Jenkins J."/>
            <person name="Shu S."/>
            <person name="Grimwood J."/>
            <person name="Barry K."/>
            <person name="Goodstein D."/>
            <person name="Schmutz J."/>
            <person name="Leebens-Mack J."/>
            <person name="Osbourn A."/>
        </authorList>
    </citation>
    <scope>NUCLEOTIDE SEQUENCE [LARGE SCALE GENOMIC DNA]</scope>
    <source>
        <strain evidence="8">JIC</strain>
    </source>
</reference>
<evidence type="ECO:0000256" key="4">
    <source>
        <dbReference type="ARBA" id="ARBA00023163"/>
    </source>
</evidence>
<dbReference type="AlphaFoldDB" id="A0AAW1IR02"/>
<dbReference type="GO" id="GO:0000987">
    <property type="term" value="F:cis-regulatory region sequence-specific DNA binding"/>
    <property type="evidence" value="ECO:0007669"/>
    <property type="project" value="InterPro"/>
</dbReference>
<dbReference type="PRINTS" id="PR00404">
    <property type="entry name" value="MADSDOMAIN"/>
</dbReference>
<dbReference type="GO" id="GO:0005634">
    <property type="term" value="C:nucleus"/>
    <property type="evidence" value="ECO:0007669"/>
    <property type="project" value="UniProtKB-SubCell"/>
</dbReference>
<keyword evidence="9" id="KW-1185">Reference proteome</keyword>
<dbReference type="SMART" id="SM00432">
    <property type="entry name" value="MADS"/>
    <property type="match status" value="1"/>
</dbReference>
<dbReference type="SUPFAM" id="SSF55455">
    <property type="entry name" value="SRF-like"/>
    <property type="match status" value="1"/>
</dbReference>
<evidence type="ECO:0000313" key="9">
    <source>
        <dbReference type="Proteomes" id="UP001443914"/>
    </source>
</evidence>
<accession>A0AAW1IR02</accession>
<dbReference type="InterPro" id="IPR036879">
    <property type="entry name" value="TF_MADSbox_sf"/>
</dbReference>
<evidence type="ECO:0000256" key="2">
    <source>
        <dbReference type="ARBA" id="ARBA00023015"/>
    </source>
</evidence>
<feature type="domain" description="MADS-box" evidence="7">
    <location>
        <begin position="1"/>
        <end position="60"/>
    </location>
</feature>
<comment type="caution">
    <text evidence="8">The sequence shown here is derived from an EMBL/GenBank/DDBJ whole genome shotgun (WGS) entry which is preliminary data.</text>
</comment>
<keyword evidence="2" id="KW-0805">Transcription regulation</keyword>
<dbReference type="GO" id="GO:0046983">
    <property type="term" value="F:protein dimerization activity"/>
    <property type="evidence" value="ECO:0007669"/>
    <property type="project" value="InterPro"/>
</dbReference>
<evidence type="ECO:0000256" key="6">
    <source>
        <dbReference type="SAM" id="MobiDB-lite"/>
    </source>
</evidence>
<feature type="region of interest" description="Disordered" evidence="6">
    <location>
        <begin position="165"/>
        <end position="194"/>
    </location>
</feature>
<evidence type="ECO:0000259" key="7">
    <source>
        <dbReference type="PROSITE" id="PS50066"/>
    </source>
</evidence>
<evidence type="ECO:0000256" key="5">
    <source>
        <dbReference type="ARBA" id="ARBA00023242"/>
    </source>
</evidence>
<keyword evidence="4" id="KW-0804">Transcription</keyword>
<name>A0AAW1IR02_SAPOF</name>
<dbReference type="InterPro" id="IPR002100">
    <property type="entry name" value="TF_MADSbox"/>
</dbReference>
<evidence type="ECO:0000256" key="3">
    <source>
        <dbReference type="ARBA" id="ARBA00023125"/>
    </source>
</evidence>
<comment type="subcellular location">
    <subcellularLocation>
        <location evidence="1">Nucleus</location>
    </subcellularLocation>
</comment>
<dbReference type="Pfam" id="PF00319">
    <property type="entry name" value="SRF-TF"/>
    <property type="match status" value="1"/>
</dbReference>
<proteinExistence type="predicted"/>
<dbReference type="InterPro" id="IPR033897">
    <property type="entry name" value="SRF-like_MADS-box"/>
</dbReference>
<dbReference type="EMBL" id="JBDFQZ010000009">
    <property type="protein sequence ID" value="KAK9692168.1"/>
    <property type="molecule type" value="Genomic_DNA"/>
</dbReference>
<dbReference type="CDD" id="cd00266">
    <property type="entry name" value="MADS_SRF_like"/>
    <property type="match status" value="1"/>
</dbReference>
<dbReference type="PANTHER" id="PTHR48019">
    <property type="entry name" value="SERUM RESPONSE FACTOR HOMOLOG"/>
    <property type="match status" value="1"/>
</dbReference>
<dbReference type="GO" id="GO:0000981">
    <property type="term" value="F:DNA-binding transcription factor activity, RNA polymerase II-specific"/>
    <property type="evidence" value="ECO:0007669"/>
    <property type="project" value="InterPro"/>
</dbReference>
<dbReference type="InterPro" id="IPR050142">
    <property type="entry name" value="MADS-box/MEF2_TF"/>
</dbReference>
<dbReference type="Proteomes" id="UP001443914">
    <property type="component" value="Unassembled WGS sequence"/>
</dbReference>
<dbReference type="GO" id="GO:0045944">
    <property type="term" value="P:positive regulation of transcription by RNA polymerase II"/>
    <property type="evidence" value="ECO:0007669"/>
    <property type="project" value="InterPro"/>
</dbReference>
<feature type="region of interest" description="Disordered" evidence="6">
    <location>
        <begin position="209"/>
        <end position="236"/>
    </location>
</feature>